<feature type="transmembrane region" description="Helical" evidence="12">
    <location>
        <begin position="289"/>
        <end position="307"/>
    </location>
</feature>
<sequence length="455" mass="45408">MRAAAAGGAASVRAALRGNARRYGMVIALAAIVVLFQILTGGLLLRPANVSNLVLQNSYVLILAVGMMLVIITGHIDLSVGSVVAFTGAVSAIMLAEWGLPLLVVLPLAVLVGGLIGAWQGFWVAYVGLPAFIVTLAGMLVFRGLTLLVLGGESVGDLPSSARRLATGFVPGFEAGGVDLVPLGLGAAVAALVVVGLRTSRSRALRHGIRVVPAPAALAVQALAVAAVLALCAAFALHSGVPWVGALLLVLIAGYALFMAATVPGRRVYATGGNPKAAELSGVRTKRTVFWVFVNMGALSALAGLVFTARLNLAAPGAGTMFELDAIAAAFIGGASASGGVGTVVGAVVGALVMGVLNNGMSIIGLGVDWQQAIKGLVLLVAVAFDVLGKKGTLASGLEGLRGLFGGRGGGPSGTAGTDGAGEGSPLHGAAQREPAAQEAGDGGVEQHHRQGVQQ</sequence>
<comment type="function">
    <text evidence="9">Part of the binding-protein-dependent transport system for D-xylose. Probably responsible for the translocation of the substrate across the membrane.</text>
</comment>
<name>A0ABT4TE77_9ACTN</name>
<evidence type="ECO:0000256" key="7">
    <source>
        <dbReference type="ARBA" id="ARBA00022989"/>
    </source>
</evidence>
<evidence type="ECO:0000256" key="12">
    <source>
        <dbReference type="SAM" id="Phobius"/>
    </source>
</evidence>
<dbReference type="EMBL" id="JAQFWP010000001">
    <property type="protein sequence ID" value="MDA2803017.1"/>
    <property type="molecule type" value="Genomic_DNA"/>
</dbReference>
<evidence type="ECO:0000313" key="13">
    <source>
        <dbReference type="EMBL" id="MDA2803017.1"/>
    </source>
</evidence>
<comment type="caution">
    <text evidence="13">The sequence shown here is derived from an EMBL/GenBank/DDBJ whole genome shotgun (WGS) entry which is preliminary data.</text>
</comment>
<comment type="subcellular location">
    <subcellularLocation>
        <location evidence="1">Cell membrane</location>
        <topology evidence="1">Multi-pass membrane protein</topology>
    </subcellularLocation>
</comment>
<gene>
    <name evidence="13" type="primary">gguB</name>
    <name evidence="13" type="ORF">O4U47_00710</name>
</gene>
<keyword evidence="6 12" id="KW-0812">Transmembrane</keyword>
<dbReference type="Pfam" id="PF02653">
    <property type="entry name" value="BPD_transp_2"/>
    <property type="match status" value="1"/>
</dbReference>
<keyword evidence="4" id="KW-0997">Cell inner membrane</keyword>
<dbReference type="Proteomes" id="UP001165685">
    <property type="component" value="Unassembled WGS sequence"/>
</dbReference>
<evidence type="ECO:0000313" key="14">
    <source>
        <dbReference type="Proteomes" id="UP001165685"/>
    </source>
</evidence>
<keyword evidence="7 12" id="KW-1133">Transmembrane helix</keyword>
<protein>
    <recommendedName>
        <fullName evidence="10">Xylose transport system permease protein XylH</fullName>
    </recommendedName>
</protein>
<evidence type="ECO:0000256" key="6">
    <source>
        <dbReference type="ARBA" id="ARBA00022692"/>
    </source>
</evidence>
<evidence type="ECO:0000256" key="4">
    <source>
        <dbReference type="ARBA" id="ARBA00022519"/>
    </source>
</evidence>
<feature type="transmembrane region" description="Helical" evidence="12">
    <location>
        <begin position="98"/>
        <end position="116"/>
    </location>
</feature>
<dbReference type="PANTHER" id="PTHR32196">
    <property type="entry name" value="ABC TRANSPORTER PERMEASE PROTEIN YPHD-RELATED-RELATED"/>
    <property type="match status" value="1"/>
</dbReference>
<keyword evidence="5" id="KW-0762">Sugar transport</keyword>
<feature type="transmembrane region" description="Helical" evidence="12">
    <location>
        <begin position="243"/>
        <end position="263"/>
    </location>
</feature>
<dbReference type="CDD" id="cd06579">
    <property type="entry name" value="TM_PBP1_transp_AraH_like"/>
    <property type="match status" value="1"/>
</dbReference>
<dbReference type="RefSeq" id="WP_270675021.1">
    <property type="nucleotide sequence ID" value="NZ_JAQFWP010000001.1"/>
</dbReference>
<keyword evidence="2" id="KW-0813">Transport</keyword>
<dbReference type="InterPro" id="IPR001851">
    <property type="entry name" value="ABC_transp_permease"/>
</dbReference>
<dbReference type="PANTHER" id="PTHR32196:SF32">
    <property type="entry name" value="XYLOSE TRANSPORT SYSTEM PERMEASE PROTEIN XYLH"/>
    <property type="match status" value="1"/>
</dbReference>
<accession>A0ABT4TE77</accession>
<feature type="transmembrane region" description="Helical" evidence="12">
    <location>
        <begin position="211"/>
        <end position="237"/>
    </location>
</feature>
<feature type="transmembrane region" description="Helical" evidence="12">
    <location>
        <begin position="180"/>
        <end position="199"/>
    </location>
</feature>
<evidence type="ECO:0000256" key="3">
    <source>
        <dbReference type="ARBA" id="ARBA00022475"/>
    </source>
</evidence>
<feature type="transmembrane region" description="Helical" evidence="12">
    <location>
        <begin position="24"/>
        <end position="45"/>
    </location>
</feature>
<evidence type="ECO:0000256" key="10">
    <source>
        <dbReference type="ARBA" id="ARBA00035686"/>
    </source>
</evidence>
<keyword evidence="8 12" id="KW-0472">Membrane</keyword>
<feature type="transmembrane region" description="Helical" evidence="12">
    <location>
        <begin position="123"/>
        <end position="142"/>
    </location>
</feature>
<evidence type="ECO:0000256" key="8">
    <source>
        <dbReference type="ARBA" id="ARBA00023136"/>
    </source>
</evidence>
<evidence type="ECO:0000256" key="5">
    <source>
        <dbReference type="ARBA" id="ARBA00022597"/>
    </source>
</evidence>
<evidence type="ECO:0000256" key="9">
    <source>
        <dbReference type="ARBA" id="ARBA00035611"/>
    </source>
</evidence>
<reference evidence="13" key="1">
    <citation type="submission" date="2023-01" db="EMBL/GenBank/DDBJ databases">
        <title>Draft genome sequence of Nocardiopsis sp. LSu2-4 isolated from halophytes.</title>
        <authorList>
            <person name="Duangmal K."/>
            <person name="Chantavorakit T."/>
        </authorList>
    </citation>
    <scope>NUCLEOTIDE SEQUENCE</scope>
    <source>
        <strain evidence="13">LSu2-4</strain>
    </source>
</reference>
<organism evidence="13 14">
    <name type="scientific">Nocardiopsis suaedae</name>
    <dbReference type="NCBI Taxonomy" id="3018444"/>
    <lineage>
        <taxon>Bacteria</taxon>
        <taxon>Bacillati</taxon>
        <taxon>Actinomycetota</taxon>
        <taxon>Actinomycetes</taxon>
        <taxon>Streptosporangiales</taxon>
        <taxon>Nocardiopsidaceae</taxon>
        <taxon>Nocardiopsis</taxon>
    </lineage>
</organism>
<feature type="transmembrane region" description="Helical" evidence="12">
    <location>
        <begin position="327"/>
        <end position="357"/>
    </location>
</feature>
<feature type="compositionally biased region" description="Gly residues" evidence="11">
    <location>
        <begin position="409"/>
        <end position="423"/>
    </location>
</feature>
<keyword evidence="14" id="KW-1185">Reference proteome</keyword>
<proteinExistence type="predicted"/>
<evidence type="ECO:0000256" key="11">
    <source>
        <dbReference type="SAM" id="MobiDB-lite"/>
    </source>
</evidence>
<feature type="transmembrane region" description="Helical" evidence="12">
    <location>
        <begin position="57"/>
        <end position="78"/>
    </location>
</feature>
<keyword evidence="3" id="KW-1003">Cell membrane</keyword>
<dbReference type="NCBIfam" id="NF040906">
    <property type="entry name" value="GguB"/>
    <property type="match status" value="1"/>
</dbReference>
<evidence type="ECO:0000256" key="1">
    <source>
        <dbReference type="ARBA" id="ARBA00004651"/>
    </source>
</evidence>
<feature type="region of interest" description="Disordered" evidence="11">
    <location>
        <begin position="409"/>
        <end position="455"/>
    </location>
</feature>
<evidence type="ECO:0000256" key="2">
    <source>
        <dbReference type="ARBA" id="ARBA00022448"/>
    </source>
</evidence>